<comment type="caution">
    <text evidence="2">The sequence shown here is derived from an EMBL/GenBank/DDBJ whole genome shotgun (WGS) entry which is preliminary data.</text>
</comment>
<dbReference type="Proteomes" id="UP000770661">
    <property type="component" value="Unassembled WGS sequence"/>
</dbReference>
<organism evidence="2 3">
    <name type="scientific">Chionoecetes opilio</name>
    <name type="common">Atlantic snow crab</name>
    <name type="synonym">Cancer opilio</name>
    <dbReference type="NCBI Taxonomy" id="41210"/>
    <lineage>
        <taxon>Eukaryota</taxon>
        <taxon>Metazoa</taxon>
        <taxon>Ecdysozoa</taxon>
        <taxon>Arthropoda</taxon>
        <taxon>Crustacea</taxon>
        <taxon>Multicrustacea</taxon>
        <taxon>Malacostraca</taxon>
        <taxon>Eumalacostraca</taxon>
        <taxon>Eucarida</taxon>
        <taxon>Decapoda</taxon>
        <taxon>Pleocyemata</taxon>
        <taxon>Brachyura</taxon>
        <taxon>Eubrachyura</taxon>
        <taxon>Majoidea</taxon>
        <taxon>Majidae</taxon>
        <taxon>Chionoecetes</taxon>
    </lineage>
</organism>
<dbReference type="AlphaFoldDB" id="A0A8J5CIW8"/>
<evidence type="ECO:0000256" key="1">
    <source>
        <dbReference type="SAM" id="MobiDB-lite"/>
    </source>
</evidence>
<sequence length="116" mass="12093">MVLSRLQGAWEPSTLTCLASPGAWAQLTASSPCDSGQQLPHSPQFFLDLEKAFELASPHAILATLARKGTRGKTARLARGLTPAPSGQSQVPGPQITLQGTGRTGRPRAASSARSC</sequence>
<feature type="compositionally biased region" description="Polar residues" evidence="1">
    <location>
        <begin position="85"/>
        <end position="101"/>
    </location>
</feature>
<dbReference type="OrthoDB" id="445826at2759"/>
<reference evidence="2" key="1">
    <citation type="submission" date="2020-07" db="EMBL/GenBank/DDBJ databases">
        <title>The High-quality genome of the commercially important snow crab, Chionoecetes opilio.</title>
        <authorList>
            <person name="Jeong J.-H."/>
            <person name="Ryu S."/>
        </authorList>
    </citation>
    <scope>NUCLEOTIDE SEQUENCE</scope>
    <source>
        <strain evidence="2">MADBK_172401_WGS</strain>
        <tissue evidence="2">Digestive gland</tissue>
    </source>
</reference>
<accession>A0A8J5CIW8</accession>
<name>A0A8J5CIW8_CHIOP</name>
<evidence type="ECO:0000313" key="2">
    <source>
        <dbReference type="EMBL" id="KAG0714361.1"/>
    </source>
</evidence>
<dbReference type="EMBL" id="JACEEZ010020613">
    <property type="protein sequence ID" value="KAG0714361.1"/>
    <property type="molecule type" value="Genomic_DNA"/>
</dbReference>
<proteinExistence type="predicted"/>
<feature type="region of interest" description="Disordered" evidence="1">
    <location>
        <begin position="71"/>
        <end position="116"/>
    </location>
</feature>
<gene>
    <name evidence="2" type="ORF">GWK47_014303</name>
</gene>
<protein>
    <submittedName>
        <fullName evidence="2">Uncharacterized protein</fullName>
    </submittedName>
</protein>
<keyword evidence="3" id="KW-1185">Reference proteome</keyword>
<evidence type="ECO:0000313" key="3">
    <source>
        <dbReference type="Proteomes" id="UP000770661"/>
    </source>
</evidence>